<evidence type="ECO:0000256" key="3">
    <source>
        <dbReference type="ARBA" id="ARBA00022763"/>
    </source>
</evidence>
<evidence type="ECO:0000256" key="2">
    <source>
        <dbReference type="ARBA" id="ARBA00021975"/>
    </source>
</evidence>
<dbReference type="Gene3D" id="3.30.565.10">
    <property type="entry name" value="Histidine kinase-like ATPase, C-terminal domain"/>
    <property type="match status" value="1"/>
</dbReference>
<dbReference type="Gene3D" id="3.30.230.10">
    <property type="match status" value="1"/>
</dbReference>
<dbReference type="InterPro" id="IPR037198">
    <property type="entry name" value="MutL_C_sf"/>
</dbReference>
<dbReference type="InterPro" id="IPR020667">
    <property type="entry name" value="DNA_mismatch_repair_MutL"/>
</dbReference>
<dbReference type="Pfam" id="PF08676">
    <property type="entry name" value="MutL_C"/>
    <property type="match status" value="1"/>
</dbReference>
<dbReference type="EMBL" id="AP027079">
    <property type="protein sequence ID" value="BDU70723.1"/>
    <property type="molecule type" value="Genomic_DNA"/>
</dbReference>
<dbReference type="Gene3D" id="3.30.1540.20">
    <property type="entry name" value="MutL, C-terminal domain, dimerisation subdomain"/>
    <property type="match status" value="1"/>
</dbReference>
<dbReference type="CDD" id="cd00782">
    <property type="entry name" value="MutL_Trans"/>
    <property type="match status" value="1"/>
</dbReference>
<dbReference type="SUPFAM" id="SSF55874">
    <property type="entry name" value="ATPase domain of HSP90 chaperone/DNA topoisomerase II/histidine kinase"/>
    <property type="match status" value="1"/>
</dbReference>
<dbReference type="SMART" id="SM00853">
    <property type="entry name" value="MutL_C"/>
    <property type="match status" value="1"/>
</dbReference>
<dbReference type="InterPro" id="IPR020568">
    <property type="entry name" value="Ribosomal_Su5_D2-typ_SF"/>
</dbReference>
<comment type="function">
    <text evidence="5">This protein is involved in the repair of mismatches in DNA. It is required for dam-dependent methyl-directed DNA mismatch repair. May act as a 'molecular matchmaker', a protein that promotes the formation of a stable complex between two or more DNA-binding proteins in an ATP-dependent manner without itself being part of a final effector complex.</text>
</comment>
<dbReference type="CDD" id="cd16926">
    <property type="entry name" value="HATPase_MutL-MLH-PMS-like"/>
    <property type="match status" value="1"/>
</dbReference>
<keyword evidence="4 5" id="KW-0234">DNA repair</keyword>
<dbReference type="InterPro" id="IPR014721">
    <property type="entry name" value="Ribsml_uS5_D2-typ_fold_subgr"/>
</dbReference>
<dbReference type="Pfam" id="PF13589">
    <property type="entry name" value="HATPase_c_3"/>
    <property type="match status" value="1"/>
</dbReference>
<evidence type="ECO:0000259" key="6">
    <source>
        <dbReference type="SMART" id="SM00853"/>
    </source>
</evidence>
<dbReference type="InterPro" id="IPR002099">
    <property type="entry name" value="MutL/Mlh/PMS"/>
</dbReference>
<dbReference type="RefSeq" id="WP_286354422.1">
    <property type="nucleotide sequence ID" value="NZ_AP027079.1"/>
</dbReference>
<feature type="domain" description="MutL C-terminal dimerisation" evidence="6">
    <location>
        <begin position="410"/>
        <end position="554"/>
    </location>
</feature>
<keyword evidence="9" id="KW-1185">Reference proteome</keyword>
<dbReference type="InterPro" id="IPR013507">
    <property type="entry name" value="DNA_mismatch_S5_2-like"/>
</dbReference>
<evidence type="ECO:0000313" key="8">
    <source>
        <dbReference type="EMBL" id="BDU70723.1"/>
    </source>
</evidence>
<evidence type="ECO:0000259" key="7">
    <source>
        <dbReference type="SMART" id="SM01340"/>
    </source>
</evidence>
<organism evidence="8 9">
    <name type="scientific">Geothrix oryzae</name>
    <dbReference type="NCBI Taxonomy" id="2927975"/>
    <lineage>
        <taxon>Bacteria</taxon>
        <taxon>Pseudomonadati</taxon>
        <taxon>Acidobacteriota</taxon>
        <taxon>Holophagae</taxon>
        <taxon>Holophagales</taxon>
        <taxon>Holophagaceae</taxon>
        <taxon>Geothrix</taxon>
    </lineage>
</organism>
<evidence type="ECO:0000256" key="1">
    <source>
        <dbReference type="ARBA" id="ARBA00006082"/>
    </source>
</evidence>
<protein>
    <recommendedName>
        <fullName evidence="2 5">DNA mismatch repair protein MutL</fullName>
    </recommendedName>
</protein>
<dbReference type="SMART" id="SM01340">
    <property type="entry name" value="DNA_mis_repair"/>
    <property type="match status" value="1"/>
</dbReference>
<gene>
    <name evidence="5 8" type="primary">mutL</name>
    <name evidence="8" type="ORF">GETHOR_28240</name>
</gene>
<keyword evidence="3 5" id="KW-0227">DNA damage</keyword>
<dbReference type="SUPFAM" id="SSF54211">
    <property type="entry name" value="Ribosomal protein S5 domain 2-like"/>
    <property type="match status" value="1"/>
</dbReference>
<reference evidence="9" key="1">
    <citation type="journal article" date="2023" name="Int. J. Syst. Evol. Microbiol.">
        <title>Mesoterricola silvestris gen. nov., sp. nov., Mesoterricola sediminis sp. nov., Geothrix oryzae sp. nov., Geothrix edaphica sp. nov., Geothrix rubra sp. nov., and Geothrix limicola sp. nov., six novel members of Acidobacteriota isolated from soils.</title>
        <authorList>
            <person name="Itoh H."/>
            <person name="Sugisawa Y."/>
            <person name="Mise K."/>
            <person name="Xu Z."/>
            <person name="Kuniyasu M."/>
            <person name="Ushijima N."/>
            <person name="Kawano K."/>
            <person name="Kobayashi E."/>
            <person name="Shiratori Y."/>
            <person name="Masuda Y."/>
            <person name="Senoo K."/>
        </authorList>
    </citation>
    <scope>NUCLEOTIDE SEQUENCE [LARGE SCALE GENOMIC DNA]</scope>
    <source>
        <strain evidence="9">Red222</strain>
    </source>
</reference>
<dbReference type="InterPro" id="IPR038973">
    <property type="entry name" value="MutL/Mlh/Pms-like"/>
</dbReference>
<evidence type="ECO:0000256" key="4">
    <source>
        <dbReference type="ARBA" id="ARBA00023204"/>
    </source>
</evidence>
<name>A0ABM8DUF8_9BACT</name>
<dbReference type="InterPro" id="IPR014790">
    <property type="entry name" value="MutL_C"/>
</dbReference>
<accession>A0ABM8DUF8</accession>
<dbReference type="Pfam" id="PF01119">
    <property type="entry name" value="DNA_mis_repair"/>
    <property type="match status" value="1"/>
</dbReference>
<proteinExistence type="inferred from homology"/>
<dbReference type="InterPro" id="IPR036890">
    <property type="entry name" value="HATPase_C_sf"/>
</dbReference>
<feature type="domain" description="DNA mismatch repair protein S5" evidence="7">
    <location>
        <begin position="208"/>
        <end position="325"/>
    </location>
</feature>
<sequence>MSRIRILPDQVANQIAAGEVVERPSSVLKELVENALDAGARRVEVAWEEGGKRFLEVADDGSGMARDDLYLALERHATSKVRTAEDLGHLASFGFRGEALPSIASVSRFDLTSAESEGAGHRLRCEFGVIKEVAPVSRSRGTTVTVRDLFAQLPARRRFLKSTDTEHAQLWGAVARLALSSPGVHWTLRPDRGTPLVLPPVDDPGQRLAPLLGEKLGRLVPFVNGEPPWRLRGFVSPPDLSFRDRNHLYLFVNGRAVRDRLLLAALSEAWSGTFAKGSYPAAVLFLELPPEAVDVNVHPTKAEVRFREPQRIFAWVRGGAEEAWAKLRGGLASVLELPPKPLEAEFELDPSRRLVPQHPRLWSDHSGGALGGYRALEEAFVTPPPEAVYAYEPAPSGVAEGLGSEAGIRYLGAFQRTYLLAEITGPAGPELWIVDQHVAHERVLFERLFLRRHAPAIQPLMPPQVVQLGPEALARLQPFLAELAAAGVEVDPFGADALVVRGLPDFLVERDPQALLEDLLARLEREGRVDLDAFRRDLNAELACRAAIKKHHALPPDLALGLIQDLLACEVPNTCPHGRPIIKKLTLEDLERSFGRRL</sequence>
<comment type="similarity">
    <text evidence="1 5">Belongs to the DNA mismatch repair MutL/HexB family.</text>
</comment>
<dbReference type="PROSITE" id="PS00058">
    <property type="entry name" value="DNA_MISMATCH_REPAIR_1"/>
    <property type="match status" value="1"/>
</dbReference>
<dbReference type="Gene3D" id="3.30.1370.100">
    <property type="entry name" value="MutL, C-terminal domain, regulatory subdomain"/>
    <property type="match status" value="1"/>
</dbReference>
<dbReference type="SUPFAM" id="SSF118116">
    <property type="entry name" value="DNA mismatch repair protein MutL"/>
    <property type="match status" value="1"/>
</dbReference>
<dbReference type="PANTHER" id="PTHR10073:SF12">
    <property type="entry name" value="DNA MISMATCH REPAIR PROTEIN MLH1"/>
    <property type="match status" value="1"/>
</dbReference>
<dbReference type="NCBIfam" id="TIGR00585">
    <property type="entry name" value="mutl"/>
    <property type="match status" value="1"/>
</dbReference>
<evidence type="ECO:0000256" key="5">
    <source>
        <dbReference type="HAMAP-Rule" id="MF_00149"/>
    </source>
</evidence>
<dbReference type="PANTHER" id="PTHR10073">
    <property type="entry name" value="DNA MISMATCH REPAIR PROTEIN MLH, PMS, MUTL"/>
    <property type="match status" value="1"/>
</dbReference>
<dbReference type="Proteomes" id="UP001242010">
    <property type="component" value="Chromosome"/>
</dbReference>
<dbReference type="HAMAP" id="MF_00149">
    <property type="entry name" value="DNA_mis_repair"/>
    <property type="match status" value="1"/>
</dbReference>
<dbReference type="InterPro" id="IPR042120">
    <property type="entry name" value="MutL_C_dimsub"/>
</dbReference>
<evidence type="ECO:0000313" key="9">
    <source>
        <dbReference type="Proteomes" id="UP001242010"/>
    </source>
</evidence>
<dbReference type="InterPro" id="IPR014762">
    <property type="entry name" value="DNA_mismatch_repair_CS"/>
</dbReference>
<dbReference type="InterPro" id="IPR042121">
    <property type="entry name" value="MutL_C_regsub"/>
</dbReference>